<accession>A0A2N6VK25</accession>
<reference evidence="1 2" key="1">
    <citation type="submission" date="2017-09" db="EMBL/GenBank/DDBJ databases">
        <title>Bacterial strain isolated from the female urinary microbiota.</title>
        <authorList>
            <person name="Thomas-White K."/>
            <person name="Kumar N."/>
            <person name="Forster S."/>
            <person name="Putonti C."/>
            <person name="Lawley T."/>
            <person name="Wolfe A.J."/>
        </authorList>
    </citation>
    <scope>NUCLEOTIDE SEQUENCE [LARGE SCALE GENOMIC DNA]</scope>
    <source>
        <strain evidence="1 2">UMB1301</strain>
    </source>
</reference>
<organism evidence="1 2">
    <name type="scientific">Brevibacterium paucivorans</name>
    <dbReference type="NCBI Taxonomy" id="170994"/>
    <lineage>
        <taxon>Bacteria</taxon>
        <taxon>Bacillati</taxon>
        <taxon>Actinomycetota</taxon>
        <taxon>Actinomycetes</taxon>
        <taxon>Micrococcales</taxon>
        <taxon>Brevibacteriaceae</taxon>
        <taxon>Brevibacterium</taxon>
    </lineage>
</organism>
<evidence type="ECO:0000313" key="1">
    <source>
        <dbReference type="EMBL" id="PMD04490.1"/>
    </source>
</evidence>
<protein>
    <submittedName>
        <fullName evidence="1">Uncharacterized protein</fullName>
    </submittedName>
</protein>
<name>A0A2N6VK25_9MICO</name>
<comment type="caution">
    <text evidence="1">The sequence shown here is derived from an EMBL/GenBank/DDBJ whole genome shotgun (WGS) entry which is preliminary data.</text>
</comment>
<feature type="non-terminal residue" evidence="1">
    <location>
        <position position="60"/>
    </location>
</feature>
<dbReference type="RefSeq" id="WP_180965410.1">
    <property type="nucleotide sequence ID" value="NZ_PNHK01000025.1"/>
</dbReference>
<dbReference type="EMBL" id="PNHK01000025">
    <property type="protein sequence ID" value="PMD04490.1"/>
    <property type="molecule type" value="Genomic_DNA"/>
</dbReference>
<dbReference type="AlphaFoldDB" id="A0A2N6VK25"/>
<gene>
    <name evidence="1" type="ORF">CJ199_11785</name>
</gene>
<evidence type="ECO:0000313" key="2">
    <source>
        <dbReference type="Proteomes" id="UP000235598"/>
    </source>
</evidence>
<sequence>MPVPHEVRSESIVVSGLTPQMRGMARATQTAQRIRSAHRSYTHLFQTLGIEDRAVKAAAK</sequence>
<proteinExistence type="predicted"/>
<dbReference type="Proteomes" id="UP000235598">
    <property type="component" value="Unassembled WGS sequence"/>
</dbReference>